<gene>
    <name evidence="1" type="ORF">TPA0910_87850</name>
    <name evidence="2" type="ORF">TPA0910_88000</name>
</gene>
<sequence length="114" mass="12565">MELCQEYRIPHSYFRGRGDGAWSDLDRRKALAYAAYSRSVCSQCGTRAEEWDESSGGDEDAYTAITHRCIGCQIIADKQKTVPQGDEGHGVKVLLIPTSVHAALQVARTHTSHA</sequence>
<reference evidence="2" key="1">
    <citation type="submission" date="2024-05" db="EMBL/GenBank/DDBJ databases">
        <title>Whole genome shotgun sequence of Streptomyces hygroscopicus NBRC 113678.</title>
        <authorList>
            <person name="Komaki H."/>
            <person name="Tamura T."/>
        </authorList>
    </citation>
    <scope>NUCLEOTIDE SEQUENCE</scope>
    <source>
        <strain evidence="2">N11-34</strain>
    </source>
</reference>
<evidence type="ECO:0000313" key="1">
    <source>
        <dbReference type="EMBL" id="GHJ34352.1"/>
    </source>
</evidence>
<dbReference type="EMBL" id="BNEK01000007">
    <property type="protein sequence ID" value="GHJ34352.1"/>
    <property type="molecule type" value="Genomic_DNA"/>
</dbReference>
<name>A0ABQ3UFJ1_STRHY</name>
<comment type="caution">
    <text evidence="2">The sequence shown here is derived from an EMBL/GenBank/DDBJ whole genome shotgun (WGS) entry which is preliminary data.</text>
</comment>
<proteinExistence type="predicted"/>
<protein>
    <submittedName>
        <fullName evidence="2">Uncharacterized protein</fullName>
    </submittedName>
</protein>
<dbReference type="EMBL" id="BNEK01000008">
    <property type="protein sequence ID" value="GHJ34367.1"/>
    <property type="molecule type" value="Genomic_DNA"/>
</dbReference>
<dbReference type="Proteomes" id="UP001054854">
    <property type="component" value="Unassembled WGS sequence"/>
</dbReference>
<organism evidence="2 3">
    <name type="scientific">Streptomyces hygroscopicus</name>
    <dbReference type="NCBI Taxonomy" id="1912"/>
    <lineage>
        <taxon>Bacteria</taxon>
        <taxon>Bacillati</taxon>
        <taxon>Actinomycetota</taxon>
        <taxon>Actinomycetes</taxon>
        <taxon>Kitasatosporales</taxon>
        <taxon>Streptomycetaceae</taxon>
        <taxon>Streptomyces</taxon>
        <taxon>Streptomyces violaceusniger group</taxon>
    </lineage>
</organism>
<evidence type="ECO:0000313" key="3">
    <source>
        <dbReference type="Proteomes" id="UP001054854"/>
    </source>
</evidence>
<accession>A0ABQ3UFJ1</accession>
<keyword evidence="3" id="KW-1185">Reference proteome</keyword>
<evidence type="ECO:0000313" key="2">
    <source>
        <dbReference type="EMBL" id="GHJ34367.1"/>
    </source>
</evidence>
<dbReference type="RefSeq" id="WP_236260165.1">
    <property type="nucleotide sequence ID" value="NZ_BNEK01000007.1"/>
</dbReference>